<name>A0ABP6VJQ7_9PSEU</name>
<dbReference type="Proteomes" id="UP001500689">
    <property type="component" value="Unassembled WGS sequence"/>
</dbReference>
<evidence type="ECO:0000256" key="3">
    <source>
        <dbReference type="ARBA" id="ARBA00022692"/>
    </source>
</evidence>
<keyword evidence="10" id="KW-1185">Reference proteome</keyword>
<keyword evidence="4" id="KW-0378">Hydrolase</keyword>
<dbReference type="EMBL" id="BAAAZN010000003">
    <property type="protein sequence ID" value="GAA3535086.1"/>
    <property type="molecule type" value="Genomic_DNA"/>
</dbReference>
<dbReference type="InterPro" id="IPR022764">
    <property type="entry name" value="Peptidase_S54_rhomboid_dom"/>
</dbReference>
<comment type="caution">
    <text evidence="9">The sequence shown here is derived from an EMBL/GenBank/DDBJ whole genome shotgun (WGS) entry which is preliminary data.</text>
</comment>
<sequence length="319" mass="34488">MNQPPNSPGYPQSALPGCWWHPNRPTGLSCARCGRPACPDCLREAPVGFQCTDCVHGAAQQQRQQHRGYRRSDLGARTIAGARPSSSVTVTATLLAVNVVIFLITVVQAKSLFDNGSAQLQQLGELWTYPTLGGGEWWRIFTSGFLHYGPIHIAANMFSLWMIGRALEQVFGKVRFLALYFVSMLGASTAVLLFDAANRPSAGASGALFGLMGCYAVIVFKLRLNPTGLIITLVINAYITFSIANISILAHVGGLVTGALVAAAMLYAPERDRVRWQTIGMAIIVVALIGLLIWRSTQVPSLECQFGMLRGAQSYVCGR</sequence>
<comment type="similarity">
    <text evidence="2">Belongs to the peptidase S54 family.</text>
</comment>
<dbReference type="Gene3D" id="1.20.1540.10">
    <property type="entry name" value="Rhomboid-like"/>
    <property type="match status" value="1"/>
</dbReference>
<protein>
    <submittedName>
        <fullName evidence="9">Rhomboid family intramembrane serine protease</fullName>
    </submittedName>
</protein>
<evidence type="ECO:0000256" key="5">
    <source>
        <dbReference type="ARBA" id="ARBA00022989"/>
    </source>
</evidence>
<feature type="transmembrane region" description="Helical" evidence="7">
    <location>
        <begin position="250"/>
        <end position="269"/>
    </location>
</feature>
<dbReference type="SUPFAM" id="SSF144091">
    <property type="entry name" value="Rhomboid-like"/>
    <property type="match status" value="1"/>
</dbReference>
<dbReference type="Pfam" id="PF01694">
    <property type="entry name" value="Rhomboid"/>
    <property type="match status" value="1"/>
</dbReference>
<evidence type="ECO:0000313" key="9">
    <source>
        <dbReference type="EMBL" id="GAA3535086.1"/>
    </source>
</evidence>
<reference evidence="10" key="1">
    <citation type="journal article" date="2019" name="Int. J. Syst. Evol. Microbiol.">
        <title>The Global Catalogue of Microorganisms (GCM) 10K type strain sequencing project: providing services to taxonomists for standard genome sequencing and annotation.</title>
        <authorList>
            <consortium name="The Broad Institute Genomics Platform"/>
            <consortium name="The Broad Institute Genome Sequencing Center for Infectious Disease"/>
            <person name="Wu L."/>
            <person name="Ma J."/>
        </authorList>
    </citation>
    <scope>NUCLEOTIDE SEQUENCE [LARGE SCALE GENOMIC DNA]</scope>
    <source>
        <strain evidence="10">JCM 16898</strain>
    </source>
</reference>
<dbReference type="PANTHER" id="PTHR43731:SF14">
    <property type="entry name" value="PRESENILIN-ASSOCIATED RHOMBOID-LIKE PROTEIN, MITOCHONDRIAL"/>
    <property type="match status" value="1"/>
</dbReference>
<feature type="domain" description="Peptidase S54 rhomboid" evidence="8">
    <location>
        <begin position="135"/>
        <end position="266"/>
    </location>
</feature>
<dbReference type="PANTHER" id="PTHR43731">
    <property type="entry name" value="RHOMBOID PROTEASE"/>
    <property type="match status" value="1"/>
</dbReference>
<dbReference type="GO" id="GO:0006508">
    <property type="term" value="P:proteolysis"/>
    <property type="evidence" value="ECO:0007669"/>
    <property type="project" value="UniProtKB-KW"/>
</dbReference>
<feature type="transmembrane region" description="Helical" evidence="7">
    <location>
        <begin position="87"/>
        <end position="107"/>
    </location>
</feature>
<dbReference type="GO" id="GO:0008233">
    <property type="term" value="F:peptidase activity"/>
    <property type="evidence" value="ECO:0007669"/>
    <property type="project" value="UniProtKB-KW"/>
</dbReference>
<dbReference type="InterPro" id="IPR035952">
    <property type="entry name" value="Rhomboid-like_sf"/>
</dbReference>
<keyword evidence="9" id="KW-0645">Protease</keyword>
<evidence type="ECO:0000259" key="8">
    <source>
        <dbReference type="Pfam" id="PF01694"/>
    </source>
</evidence>
<evidence type="ECO:0000256" key="7">
    <source>
        <dbReference type="SAM" id="Phobius"/>
    </source>
</evidence>
<evidence type="ECO:0000256" key="2">
    <source>
        <dbReference type="ARBA" id="ARBA00009045"/>
    </source>
</evidence>
<feature type="transmembrane region" description="Helical" evidence="7">
    <location>
        <begin position="176"/>
        <end position="194"/>
    </location>
</feature>
<gene>
    <name evidence="9" type="ORF">GCM10022222_18360</name>
</gene>
<evidence type="ECO:0000256" key="4">
    <source>
        <dbReference type="ARBA" id="ARBA00022801"/>
    </source>
</evidence>
<dbReference type="InterPro" id="IPR050925">
    <property type="entry name" value="Rhomboid_protease_S54"/>
</dbReference>
<feature type="transmembrane region" description="Helical" evidence="7">
    <location>
        <begin position="276"/>
        <end position="294"/>
    </location>
</feature>
<evidence type="ECO:0000256" key="1">
    <source>
        <dbReference type="ARBA" id="ARBA00004141"/>
    </source>
</evidence>
<accession>A0ABP6VJQ7</accession>
<organism evidence="9 10">
    <name type="scientific">Amycolatopsis ultiminotia</name>
    <dbReference type="NCBI Taxonomy" id="543629"/>
    <lineage>
        <taxon>Bacteria</taxon>
        <taxon>Bacillati</taxon>
        <taxon>Actinomycetota</taxon>
        <taxon>Actinomycetes</taxon>
        <taxon>Pseudonocardiales</taxon>
        <taxon>Pseudonocardiaceae</taxon>
        <taxon>Amycolatopsis</taxon>
    </lineage>
</organism>
<keyword evidence="3 7" id="KW-0812">Transmembrane</keyword>
<proteinExistence type="inferred from homology"/>
<evidence type="ECO:0000313" key="10">
    <source>
        <dbReference type="Proteomes" id="UP001500689"/>
    </source>
</evidence>
<evidence type="ECO:0000256" key="6">
    <source>
        <dbReference type="ARBA" id="ARBA00023136"/>
    </source>
</evidence>
<feature type="transmembrane region" description="Helical" evidence="7">
    <location>
        <begin position="200"/>
        <end position="220"/>
    </location>
</feature>
<keyword evidence="5 7" id="KW-1133">Transmembrane helix</keyword>
<keyword evidence="6 7" id="KW-0472">Membrane</keyword>
<feature type="transmembrane region" description="Helical" evidence="7">
    <location>
        <begin position="145"/>
        <end position="164"/>
    </location>
</feature>
<comment type="subcellular location">
    <subcellularLocation>
        <location evidence="1">Membrane</location>
        <topology evidence="1">Multi-pass membrane protein</topology>
    </subcellularLocation>
</comment>